<sequence length="77" mass="9031">MPEHVPKELEAMPPTAKLVYRILEYEGKLTQQELRRETLLAQRTVYNALRDLKELDAIDSHPNSQDLRQTIYYTNSS</sequence>
<accession>A0A7D6CNM3</accession>
<organism evidence="1 2">
    <name type="scientific">Natrinema zhouii</name>
    <dbReference type="NCBI Taxonomy" id="1710539"/>
    <lineage>
        <taxon>Archaea</taxon>
        <taxon>Methanobacteriati</taxon>
        <taxon>Methanobacteriota</taxon>
        <taxon>Stenosarchaea group</taxon>
        <taxon>Halobacteria</taxon>
        <taxon>Halobacteriales</taxon>
        <taxon>Natrialbaceae</taxon>
        <taxon>Natrinema</taxon>
    </lineage>
</organism>
<dbReference type="SUPFAM" id="SSF46785">
    <property type="entry name" value="Winged helix' DNA-binding domain"/>
    <property type="match status" value="1"/>
</dbReference>
<dbReference type="KEGG" id="nay:HYG81_00555"/>
<dbReference type="AlphaFoldDB" id="A0A7D6CNM3"/>
<dbReference type="Gene3D" id="1.10.10.10">
    <property type="entry name" value="Winged helix-like DNA-binding domain superfamily/Winged helix DNA-binding domain"/>
    <property type="match status" value="1"/>
</dbReference>
<dbReference type="EMBL" id="CP059154">
    <property type="protein sequence ID" value="QLK26152.1"/>
    <property type="molecule type" value="Genomic_DNA"/>
</dbReference>
<dbReference type="RefSeq" id="WP_180841331.1">
    <property type="nucleotide sequence ID" value="NZ_CP059154.1"/>
</dbReference>
<keyword evidence="2" id="KW-1185">Reference proteome</keyword>
<name>A0A7D6CNM3_9EURY</name>
<dbReference type="OrthoDB" id="381016at2157"/>
<evidence type="ECO:0000313" key="2">
    <source>
        <dbReference type="Proteomes" id="UP000510869"/>
    </source>
</evidence>
<protein>
    <recommendedName>
        <fullName evidence="3">MarR family transcriptional regulator</fullName>
    </recommendedName>
</protein>
<gene>
    <name evidence="1" type="ORF">HYG81_00555</name>
</gene>
<evidence type="ECO:0000313" key="1">
    <source>
        <dbReference type="EMBL" id="QLK26152.1"/>
    </source>
</evidence>
<dbReference type="InterPro" id="IPR036388">
    <property type="entry name" value="WH-like_DNA-bd_sf"/>
</dbReference>
<evidence type="ECO:0008006" key="3">
    <source>
        <dbReference type="Google" id="ProtNLM"/>
    </source>
</evidence>
<dbReference type="GeneID" id="56141650"/>
<proteinExistence type="predicted"/>
<reference evidence="1 2" key="1">
    <citation type="submission" date="2020-07" db="EMBL/GenBank/DDBJ databases">
        <title>Natrinema (YPL30) sp. nov. and Haloterrigena xxxxxx (YPL8) sp. nov., isolated from a salt mine.</title>
        <authorList>
            <person name="Cui H."/>
        </authorList>
    </citation>
    <scope>NUCLEOTIDE SEQUENCE [LARGE SCALE GENOMIC DNA]</scope>
    <source>
        <strain evidence="1 2">YPL13</strain>
    </source>
</reference>
<dbReference type="Proteomes" id="UP000510869">
    <property type="component" value="Chromosome"/>
</dbReference>
<dbReference type="InterPro" id="IPR036390">
    <property type="entry name" value="WH_DNA-bd_sf"/>
</dbReference>